<organism evidence="2">
    <name type="scientific">Cacopsylla melanoneura</name>
    <dbReference type="NCBI Taxonomy" id="428564"/>
    <lineage>
        <taxon>Eukaryota</taxon>
        <taxon>Metazoa</taxon>
        <taxon>Ecdysozoa</taxon>
        <taxon>Arthropoda</taxon>
        <taxon>Hexapoda</taxon>
        <taxon>Insecta</taxon>
        <taxon>Pterygota</taxon>
        <taxon>Neoptera</taxon>
        <taxon>Paraneoptera</taxon>
        <taxon>Hemiptera</taxon>
        <taxon>Sternorrhyncha</taxon>
        <taxon>Psylloidea</taxon>
        <taxon>Psyllidae</taxon>
        <taxon>Psyllinae</taxon>
        <taxon>Cacopsylla</taxon>
    </lineage>
</organism>
<evidence type="ECO:0000256" key="1">
    <source>
        <dbReference type="SAM" id="Phobius"/>
    </source>
</evidence>
<protein>
    <submittedName>
        <fullName evidence="2">Uncharacterized protein</fullName>
    </submittedName>
</protein>
<feature type="transmembrane region" description="Helical" evidence="1">
    <location>
        <begin position="94"/>
        <end position="116"/>
    </location>
</feature>
<name>A0A8D8WPP1_9HEMI</name>
<reference evidence="2" key="1">
    <citation type="submission" date="2021-05" db="EMBL/GenBank/DDBJ databases">
        <authorList>
            <person name="Alioto T."/>
            <person name="Alioto T."/>
            <person name="Gomez Garrido J."/>
        </authorList>
    </citation>
    <scope>NUCLEOTIDE SEQUENCE</scope>
</reference>
<keyword evidence="1" id="KW-0472">Membrane</keyword>
<dbReference type="AlphaFoldDB" id="A0A8D8WPP1"/>
<accession>A0A8D8WPP1</accession>
<keyword evidence="1" id="KW-0812">Transmembrane</keyword>
<keyword evidence="1" id="KW-1133">Transmembrane helix</keyword>
<evidence type="ECO:0000313" key="2">
    <source>
        <dbReference type="EMBL" id="CAG6667982.1"/>
    </source>
</evidence>
<proteinExistence type="predicted"/>
<sequence length="118" mass="13775">MRLCQNRLVGRYIVLNGTILNNYIGVKSSIYKSEESESTTSFRGRRRLDVSFFLRSKRSCLRSRCSCLRFFSFVSSCFSFSLCSIRLRSKRFCLRFFSCSFSTCLRSVSFIGFILVSR</sequence>
<dbReference type="EMBL" id="HBUF01217775">
    <property type="protein sequence ID" value="CAG6667982.1"/>
    <property type="molecule type" value="Transcribed_RNA"/>
</dbReference>